<dbReference type="PANTHER" id="PTHR24264">
    <property type="entry name" value="TRYPSIN-RELATED"/>
    <property type="match status" value="1"/>
</dbReference>
<dbReference type="InterPro" id="IPR001314">
    <property type="entry name" value="Peptidase_S1A"/>
</dbReference>
<keyword evidence="5" id="KW-1015">Disulfide bond</keyword>
<comment type="caution">
    <text evidence="7">The sequence shown here is derived from an EMBL/GenBank/DDBJ whole genome shotgun (WGS) entry which is preliminary data.</text>
</comment>
<dbReference type="RefSeq" id="WP_165237249.1">
    <property type="nucleotide sequence ID" value="NZ_JAAKZV010000052.1"/>
</dbReference>
<dbReference type="GO" id="GO:0006508">
    <property type="term" value="P:proteolysis"/>
    <property type="evidence" value="ECO:0007669"/>
    <property type="project" value="UniProtKB-KW"/>
</dbReference>
<evidence type="ECO:0000259" key="6">
    <source>
        <dbReference type="PROSITE" id="PS50240"/>
    </source>
</evidence>
<dbReference type="InterPro" id="IPR009003">
    <property type="entry name" value="Peptidase_S1_PA"/>
</dbReference>
<gene>
    <name evidence="7" type="ORF">G5C51_14610</name>
</gene>
<dbReference type="InterPro" id="IPR050127">
    <property type="entry name" value="Serine_Proteases_S1"/>
</dbReference>
<dbReference type="InterPro" id="IPR001254">
    <property type="entry name" value="Trypsin_dom"/>
</dbReference>
<organism evidence="7 8">
    <name type="scientific">Streptomyces coryli</name>
    <dbReference type="NCBI Taxonomy" id="1128680"/>
    <lineage>
        <taxon>Bacteria</taxon>
        <taxon>Bacillati</taxon>
        <taxon>Actinomycetota</taxon>
        <taxon>Actinomycetes</taxon>
        <taxon>Kitasatosporales</taxon>
        <taxon>Streptomycetaceae</taxon>
        <taxon>Streptomyces</taxon>
    </lineage>
</organism>
<dbReference type="EMBL" id="JAAKZV010000052">
    <property type="protein sequence ID" value="NGN65125.1"/>
    <property type="molecule type" value="Genomic_DNA"/>
</dbReference>
<protein>
    <submittedName>
        <fullName evidence="7">Serine protease</fullName>
    </submittedName>
</protein>
<sequence length="284" mass="29759">MRHVVERGCHRLLPARILAALLPLAVLQLLAVAPRAAADGVVVGGKPVQIEESPWIVALTSREQYGRERSGQFCAGVLISPRKVITVAHCLTREVLGAPLEKVRDLRVVAGRGNLRDGGGQEIKISKAWVNPDYDSWTNAGDVAVLTLERPATRGKPIELATGGRDDAYQAGGPAQVYGWGDTKGDGSYATSLHAAEVKVLADRRCRSAYPAGSLDGTYTTDSMLCAGVVEGGKDACQGDSGGPLVAKGRLIGLVSWGNGCGEPGNPGVYTRISGVLPEIAGRT</sequence>
<keyword evidence="2" id="KW-0964">Secreted</keyword>
<dbReference type="Pfam" id="PF00089">
    <property type="entry name" value="Trypsin"/>
    <property type="match status" value="1"/>
</dbReference>
<dbReference type="PRINTS" id="PR00722">
    <property type="entry name" value="CHYMOTRYPSIN"/>
</dbReference>
<keyword evidence="4" id="KW-0378">Hydrolase</keyword>
<proteinExistence type="predicted"/>
<dbReference type="InterPro" id="IPR043504">
    <property type="entry name" value="Peptidase_S1_PA_chymotrypsin"/>
</dbReference>
<dbReference type="PROSITE" id="PS50240">
    <property type="entry name" value="TRYPSIN_DOM"/>
    <property type="match status" value="1"/>
</dbReference>
<dbReference type="FunFam" id="2.40.10.10:FF:000002">
    <property type="entry name" value="Transmembrane protease serine"/>
    <property type="match status" value="1"/>
</dbReference>
<evidence type="ECO:0000256" key="5">
    <source>
        <dbReference type="ARBA" id="ARBA00023157"/>
    </source>
</evidence>
<dbReference type="GO" id="GO:0004252">
    <property type="term" value="F:serine-type endopeptidase activity"/>
    <property type="evidence" value="ECO:0007669"/>
    <property type="project" value="InterPro"/>
</dbReference>
<dbReference type="InterPro" id="IPR033116">
    <property type="entry name" value="TRYPSIN_SER"/>
</dbReference>
<evidence type="ECO:0000256" key="4">
    <source>
        <dbReference type="ARBA" id="ARBA00022801"/>
    </source>
</evidence>
<keyword evidence="3 7" id="KW-0645">Protease</keyword>
<dbReference type="SMART" id="SM00020">
    <property type="entry name" value="Tryp_SPc"/>
    <property type="match status" value="1"/>
</dbReference>
<evidence type="ECO:0000256" key="1">
    <source>
        <dbReference type="ARBA" id="ARBA00004613"/>
    </source>
</evidence>
<dbReference type="Proteomes" id="UP000481583">
    <property type="component" value="Unassembled WGS sequence"/>
</dbReference>
<dbReference type="AlphaFoldDB" id="A0A6G4TYR9"/>
<evidence type="ECO:0000256" key="3">
    <source>
        <dbReference type="ARBA" id="ARBA00022670"/>
    </source>
</evidence>
<dbReference type="GO" id="GO:0005615">
    <property type="term" value="C:extracellular space"/>
    <property type="evidence" value="ECO:0007669"/>
    <property type="project" value="TreeGrafter"/>
</dbReference>
<name>A0A6G4TYR9_9ACTN</name>
<dbReference type="CDD" id="cd00190">
    <property type="entry name" value="Tryp_SPc"/>
    <property type="match status" value="1"/>
</dbReference>
<comment type="subcellular location">
    <subcellularLocation>
        <location evidence="1">Secreted</location>
    </subcellularLocation>
</comment>
<dbReference type="PROSITE" id="PS00135">
    <property type="entry name" value="TRYPSIN_SER"/>
    <property type="match status" value="1"/>
</dbReference>
<evidence type="ECO:0000313" key="8">
    <source>
        <dbReference type="Proteomes" id="UP000481583"/>
    </source>
</evidence>
<dbReference type="SUPFAM" id="SSF50494">
    <property type="entry name" value="Trypsin-like serine proteases"/>
    <property type="match status" value="1"/>
</dbReference>
<keyword evidence="8" id="KW-1185">Reference proteome</keyword>
<dbReference type="Gene3D" id="2.40.10.10">
    <property type="entry name" value="Trypsin-like serine proteases"/>
    <property type="match status" value="1"/>
</dbReference>
<evidence type="ECO:0000313" key="7">
    <source>
        <dbReference type="EMBL" id="NGN65125.1"/>
    </source>
</evidence>
<evidence type="ECO:0000256" key="2">
    <source>
        <dbReference type="ARBA" id="ARBA00022525"/>
    </source>
</evidence>
<dbReference type="PANTHER" id="PTHR24264:SF65">
    <property type="entry name" value="SRCR DOMAIN-CONTAINING PROTEIN"/>
    <property type="match status" value="1"/>
</dbReference>
<reference evidence="7 8" key="1">
    <citation type="submission" date="2020-02" db="EMBL/GenBank/DDBJ databases">
        <title>Whole-genome analyses of novel actinobacteria.</title>
        <authorList>
            <person name="Sahin N."/>
        </authorList>
    </citation>
    <scope>NUCLEOTIDE SEQUENCE [LARGE SCALE GENOMIC DNA]</scope>
    <source>
        <strain evidence="7 8">A7024</strain>
    </source>
</reference>
<accession>A0A6G4TYR9</accession>
<feature type="domain" description="Peptidase S1" evidence="6">
    <location>
        <begin position="42"/>
        <end position="284"/>
    </location>
</feature>